<dbReference type="CDD" id="cd07035">
    <property type="entry name" value="TPP_PYR_POX_like"/>
    <property type="match status" value="1"/>
</dbReference>
<evidence type="ECO:0000256" key="2">
    <source>
        <dbReference type="ARBA" id="ARBA00005025"/>
    </source>
</evidence>
<evidence type="ECO:0000256" key="11">
    <source>
        <dbReference type="ARBA" id="ARBA00023052"/>
    </source>
</evidence>
<gene>
    <name evidence="18" type="primary">ilvI</name>
    <name evidence="19" type="synonym">ilvB</name>
    <name evidence="18" type="ORF">AMRN_1445</name>
    <name evidence="19" type="ORF">CPH92_09665</name>
</gene>
<dbReference type="NCBIfam" id="TIGR00118">
    <property type="entry name" value="acolac_lg"/>
    <property type="match status" value="1"/>
</dbReference>
<dbReference type="EC" id="2.2.1.6" evidence="4 14"/>
<reference evidence="20" key="1">
    <citation type="submission" date="2017-09" db="EMBL/GenBank/DDBJ databases">
        <title>Arcobacter canalis sp. nov., a new species isolated from a water canal contaminated with urban sewage.</title>
        <authorList>
            <person name="Perez-Cataluna A."/>
            <person name="Salas-Masso N."/>
            <person name="Figueras M.J."/>
        </authorList>
    </citation>
    <scope>NUCLEOTIDE SEQUENCE [LARGE SCALE GENOMIC DNA]</scope>
    <source>
        <strain evidence="20">CECT 7727</strain>
    </source>
</reference>
<keyword evidence="12 14" id="KW-0100">Branched-chain amino acid biosynthesis</keyword>
<evidence type="ECO:0000313" key="21">
    <source>
        <dbReference type="Proteomes" id="UP000264693"/>
    </source>
</evidence>
<dbReference type="InterPro" id="IPR029035">
    <property type="entry name" value="DHS-like_NAD/FAD-binding_dom"/>
</dbReference>
<keyword evidence="7 14" id="KW-0808">Transferase</keyword>
<dbReference type="UniPathway" id="UPA00049">
    <property type="reaction ID" value="UER00059"/>
</dbReference>
<dbReference type="GO" id="GO:0005948">
    <property type="term" value="C:acetolactate synthase complex"/>
    <property type="evidence" value="ECO:0007669"/>
    <property type="project" value="TreeGrafter"/>
</dbReference>
<keyword evidence="8 14" id="KW-0479">Metal-binding</keyword>
<dbReference type="UniPathway" id="UPA00047">
    <property type="reaction ID" value="UER00055"/>
</dbReference>
<dbReference type="Proteomes" id="UP000264693">
    <property type="component" value="Chromosome"/>
</dbReference>
<dbReference type="FunFam" id="3.40.50.1220:FF:000008">
    <property type="entry name" value="Acetolactate synthase"/>
    <property type="match status" value="1"/>
</dbReference>
<dbReference type="Pfam" id="PF02775">
    <property type="entry name" value="TPP_enzyme_C"/>
    <property type="match status" value="1"/>
</dbReference>
<dbReference type="SUPFAM" id="SSF52518">
    <property type="entry name" value="Thiamin diphosphate-binding fold (THDP-binding)"/>
    <property type="match status" value="2"/>
</dbReference>
<keyword evidence="10 14" id="KW-0460">Magnesium</keyword>
<dbReference type="GO" id="GO:0000287">
    <property type="term" value="F:magnesium ion binding"/>
    <property type="evidence" value="ECO:0007669"/>
    <property type="project" value="UniProtKB-UniRule"/>
</dbReference>
<accession>A0A347TKQ3</accession>
<comment type="cofactor">
    <cofactor evidence="14">
        <name>thiamine diphosphate</name>
        <dbReference type="ChEBI" id="CHEBI:58937"/>
    </cofactor>
    <text evidence="14">Binds 1 thiamine pyrophosphate per subunit.</text>
</comment>
<evidence type="ECO:0000256" key="4">
    <source>
        <dbReference type="ARBA" id="ARBA00013145"/>
    </source>
</evidence>
<dbReference type="InterPro" id="IPR012001">
    <property type="entry name" value="Thiamin_PyroP_enz_TPP-bd_dom"/>
</dbReference>
<keyword evidence="6" id="KW-0285">Flavoprotein</keyword>
<dbReference type="Gene3D" id="3.40.50.1220">
    <property type="entry name" value="TPP-binding domain"/>
    <property type="match status" value="1"/>
</dbReference>
<sequence>MKMTGAKMVIESLHQEGVKTVFGYPGGAIMNVYDEIYKQNHFEHILNRHEQASIHAAEGYARSTGKVGVAIVTSGPGFTNAVTGLATAYMDSIPLVVISGQVPTAIIGTDGFQEIDAVGISRPCTKHNYLVNKIEDLPRIIKEAFHIASTGRPGPVHIDIPKDITAETGNFEYPKEINLPTYKPTVNYNKRQLKKAMTAISKSKKPLLYVGGGAILANCGHEIREFAKKANIPVVETLMARGIMGHDNPLLIGMLGMHGEFAANMAAYETDLLISLGARFDDRVTGRLDEFASKAKVIHVDIDPATIAKLVRADYPIVGDLKVTVAGMINTMGDFEFNDYINWVALLKEYREKEPLRYIDSNTVIKPQWPIQRVGEILGSKAIVSTDVGQHQMWTAQFYPFSFPRQFITSGGLGTMGFGLPSAMGVAKGNPDKISINFTGDGSILMNIQELMTCVESNLPVITIILNNNYLGMVRQWQTMFYENRLSETDLSMQPDFKMLIEAFGGIGYRVSTKEEFDKALKDAVEKKKPAMIEVIVERNEEVLPMVPNGHALNEMTLIGDNNE</sequence>
<dbReference type="SUPFAM" id="SSF52467">
    <property type="entry name" value="DHS-like NAD/FAD-binding domain"/>
    <property type="match status" value="1"/>
</dbReference>
<dbReference type="RefSeq" id="WP_099311517.1">
    <property type="nucleotide sequence ID" value="NZ_CP032101.1"/>
</dbReference>
<dbReference type="Gene3D" id="3.40.50.970">
    <property type="match status" value="2"/>
</dbReference>
<reference evidence="18 21" key="3">
    <citation type="submission" date="2018-08" db="EMBL/GenBank/DDBJ databases">
        <title>Complete genome of the Arcobacter marinus type strain JCM 15502.</title>
        <authorList>
            <person name="Miller W.G."/>
            <person name="Yee E."/>
            <person name="Huynh S."/>
            <person name="Parker C.T."/>
        </authorList>
    </citation>
    <scope>NUCLEOTIDE SEQUENCE [LARGE SCALE GENOMIC DNA]</scope>
    <source>
        <strain evidence="18 21">JCM 15502</strain>
    </source>
</reference>
<dbReference type="PANTHER" id="PTHR18968">
    <property type="entry name" value="THIAMINE PYROPHOSPHATE ENZYMES"/>
    <property type="match status" value="1"/>
</dbReference>
<keyword evidence="5 14" id="KW-0028">Amino-acid biosynthesis</keyword>
<evidence type="ECO:0000256" key="14">
    <source>
        <dbReference type="RuleBase" id="RU003591"/>
    </source>
</evidence>
<evidence type="ECO:0000256" key="8">
    <source>
        <dbReference type="ARBA" id="ARBA00022723"/>
    </source>
</evidence>
<evidence type="ECO:0000256" key="12">
    <source>
        <dbReference type="ARBA" id="ARBA00023304"/>
    </source>
</evidence>
<evidence type="ECO:0000256" key="7">
    <source>
        <dbReference type="ARBA" id="ARBA00022679"/>
    </source>
</evidence>
<organism evidence="18 21">
    <name type="scientific">Malaciobacter marinus</name>
    <dbReference type="NCBI Taxonomy" id="505249"/>
    <lineage>
        <taxon>Bacteria</taxon>
        <taxon>Pseudomonadati</taxon>
        <taxon>Campylobacterota</taxon>
        <taxon>Epsilonproteobacteria</taxon>
        <taxon>Campylobacterales</taxon>
        <taxon>Arcobacteraceae</taxon>
        <taxon>Malaciobacter</taxon>
    </lineage>
</organism>
<dbReference type="InterPro" id="IPR012846">
    <property type="entry name" value="Acetolactate_synth_lsu"/>
</dbReference>
<dbReference type="AlphaFoldDB" id="A0A347TKQ3"/>
<keyword evidence="20" id="KW-1185">Reference proteome</keyword>
<evidence type="ECO:0000256" key="13">
    <source>
        <dbReference type="ARBA" id="ARBA00048670"/>
    </source>
</evidence>
<dbReference type="FunFam" id="3.40.50.970:FF:000016">
    <property type="entry name" value="Acetolactate synthase"/>
    <property type="match status" value="1"/>
</dbReference>
<keyword evidence="9" id="KW-0274">FAD</keyword>
<reference evidence="19" key="2">
    <citation type="submission" date="2017-09" db="EMBL/GenBank/DDBJ databases">
        <authorList>
            <person name="Perez-Cataluna A."/>
            <person name="Figueras M.J."/>
            <person name="Salas-Masso N."/>
        </authorList>
    </citation>
    <scope>NUCLEOTIDE SEQUENCE</scope>
    <source>
        <strain evidence="19">CECT 7727</strain>
    </source>
</reference>
<dbReference type="GO" id="GO:0050660">
    <property type="term" value="F:flavin adenine dinucleotide binding"/>
    <property type="evidence" value="ECO:0007669"/>
    <property type="project" value="InterPro"/>
</dbReference>
<dbReference type="Proteomes" id="UP000224740">
    <property type="component" value="Unassembled WGS sequence"/>
</dbReference>
<dbReference type="GO" id="GO:0030976">
    <property type="term" value="F:thiamine pyrophosphate binding"/>
    <property type="evidence" value="ECO:0007669"/>
    <property type="project" value="UniProtKB-UniRule"/>
</dbReference>
<evidence type="ECO:0000259" key="17">
    <source>
        <dbReference type="Pfam" id="PF02776"/>
    </source>
</evidence>
<evidence type="ECO:0000256" key="1">
    <source>
        <dbReference type="ARBA" id="ARBA00004974"/>
    </source>
</evidence>
<dbReference type="GO" id="GO:0009099">
    <property type="term" value="P:L-valine biosynthetic process"/>
    <property type="evidence" value="ECO:0007669"/>
    <property type="project" value="UniProtKB-UniPathway"/>
</dbReference>
<dbReference type="NCBIfam" id="NF006319">
    <property type="entry name" value="PRK08527.1"/>
    <property type="match status" value="1"/>
</dbReference>
<evidence type="ECO:0000256" key="5">
    <source>
        <dbReference type="ARBA" id="ARBA00022605"/>
    </source>
</evidence>
<evidence type="ECO:0000313" key="20">
    <source>
        <dbReference type="Proteomes" id="UP000224740"/>
    </source>
</evidence>
<protein>
    <recommendedName>
        <fullName evidence="4 14">Acetolactate synthase</fullName>
        <ecNumber evidence="4 14">2.2.1.6</ecNumber>
    </recommendedName>
</protein>
<keyword evidence="11 14" id="KW-0786">Thiamine pyrophosphate</keyword>
<dbReference type="InterPro" id="IPR045229">
    <property type="entry name" value="TPP_enz"/>
</dbReference>
<evidence type="ECO:0000313" key="19">
    <source>
        <dbReference type="EMBL" id="PHO14844.1"/>
    </source>
</evidence>
<dbReference type="InterPro" id="IPR029061">
    <property type="entry name" value="THDP-binding"/>
</dbReference>
<dbReference type="Pfam" id="PF00205">
    <property type="entry name" value="TPP_enzyme_M"/>
    <property type="match status" value="1"/>
</dbReference>
<dbReference type="InterPro" id="IPR012000">
    <property type="entry name" value="Thiamin_PyroP_enz_cen_dom"/>
</dbReference>
<dbReference type="InterPro" id="IPR000399">
    <property type="entry name" value="TPP-bd_CS"/>
</dbReference>
<evidence type="ECO:0000256" key="6">
    <source>
        <dbReference type="ARBA" id="ARBA00022630"/>
    </source>
</evidence>
<evidence type="ECO:0000256" key="10">
    <source>
        <dbReference type="ARBA" id="ARBA00022842"/>
    </source>
</evidence>
<comment type="cofactor">
    <cofactor evidence="14">
        <name>Mg(2+)</name>
        <dbReference type="ChEBI" id="CHEBI:18420"/>
    </cofactor>
    <text evidence="14">Binds 1 Mg(2+) ion per subunit.</text>
</comment>
<dbReference type="Pfam" id="PF02776">
    <property type="entry name" value="TPP_enzyme_N"/>
    <property type="match status" value="1"/>
</dbReference>
<evidence type="ECO:0000259" key="15">
    <source>
        <dbReference type="Pfam" id="PF00205"/>
    </source>
</evidence>
<dbReference type="EMBL" id="CP032101">
    <property type="protein sequence ID" value="AXX87181.1"/>
    <property type="molecule type" value="Genomic_DNA"/>
</dbReference>
<dbReference type="KEGG" id="amar:AMRN_1445"/>
<comment type="similarity">
    <text evidence="3 14">Belongs to the TPP enzyme family.</text>
</comment>
<dbReference type="CDD" id="cd02015">
    <property type="entry name" value="TPP_AHAS"/>
    <property type="match status" value="1"/>
</dbReference>
<evidence type="ECO:0000256" key="3">
    <source>
        <dbReference type="ARBA" id="ARBA00007812"/>
    </source>
</evidence>
<evidence type="ECO:0000313" key="18">
    <source>
        <dbReference type="EMBL" id="AXX87181.1"/>
    </source>
</evidence>
<comment type="pathway">
    <text evidence="1 14">Amino-acid biosynthesis; L-isoleucine biosynthesis; L-isoleucine from 2-oxobutanoate: step 1/4.</text>
</comment>
<evidence type="ECO:0000259" key="16">
    <source>
        <dbReference type="Pfam" id="PF02775"/>
    </source>
</evidence>
<name>A0A347TKQ3_9BACT</name>
<feature type="domain" description="Thiamine pyrophosphate enzyme N-terminal TPP-binding" evidence="17">
    <location>
        <begin position="3"/>
        <end position="119"/>
    </location>
</feature>
<dbReference type="PANTHER" id="PTHR18968:SF13">
    <property type="entry name" value="ACETOLACTATE SYNTHASE CATALYTIC SUBUNIT, MITOCHONDRIAL"/>
    <property type="match status" value="1"/>
</dbReference>
<dbReference type="InterPro" id="IPR011766">
    <property type="entry name" value="TPP_enzyme_TPP-bd"/>
</dbReference>
<dbReference type="GO" id="GO:0003984">
    <property type="term" value="F:acetolactate synthase activity"/>
    <property type="evidence" value="ECO:0007669"/>
    <property type="project" value="UniProtKB-EC"/>
</dbReference>
<comment type="pathway">
    <text evidence="2 14">Amino-acid biosynthesis; L-valine biosynthesis; L-valine from pyruvate: step 1/4.</text>
</comment>
<comment type="catalytic activity">
    <reaction evidence="13 14">
        <text>2 pyruvate + H(+) = (2S)-2-acetolactate + CO2</text>
        <dbReference type="Rhea" id="RHEA:25249"/>
        <dbReference type="ChEBI" id="CHEBI:15361"/>
        <dbReference type="ChEBI" id="CHEBI:15378"/>
        <dbReference type="ChEBI" id="CHEBI:16526"/>
        <dbReference type="ChEBI" id="CHEBI:58476"/>
        <dbReference type="EC" id="2.2.1.6"/>
    </reaction>
</comment>
<feature type="domain" description="Thiamine pyrophosphate enzyme central" evidence="15">
    <location>
        <begin position="193"/>
        <end position="326"/>
    </location>
</feature>
<dbReference type="FunFam" id="3.40.50.970:FF:000007">
    <property type="entry name" value="Acetolactate synthase"/>
    <property type="match status" value="1"/>
</dbReference>
<dbReference type="PROSITE" id="PS00187">
    <property type="entry name" value="TPP_ENZYMES"/>
    <property type="match status" value="1"/>
</dbReference>
<dbReference type="GO" id="GO:0009097">
    <property type="term" value="P:isoleucine biosynthetic process"/>
    <property type="evidence" value="ECO:0007669"/>
    <property type="project" value="UniProtKB-UniPathway"/>
</dbReference>
<evidence type="ECO:0000256" key="9">
    <source>
        <dbReference type="ARBA" id="ARBA00022827"/>
    </source>
</evidence>
<proteinExistence type="inferred from homology"/>
<dbReference type="InterPro" id="IPR039368">
    <property type="entry name" value="AHAS_TPP"/>
</dbReference>
<dbReference type="EMBL" id="NXAO01000046">
    <property type="protein sequence ID" value="PHO14844.1"/>
    <property type="molecule type" value="Genomic_DNA"/>
</dbReference>
<feature type="domain" description="Thiamine pyrophosphate enzyme TPP-binding" evidence="16">
    <location>
        <begin position="387"/>
        <end position="535"/>
    </location>
</feature>